<dbReference type="OrthoDB" id="6725610at2759"/>
<feature type="coiled-coil region" evidence="1">
    <location>
        <begin position="12"/>
        <end position="39"/>
    </location>
</feature>
<proteinExistence type="predicted"/>
<evidence type="ECO:0000313" key="3">
    <source>
        <dbReference type="Proteomes" id="UP001152888"/>
    </source>
</evidence>
<keyword evidence="1" id="KW-0175">Coiled coil</keyword>
<dbReference type="AlphaFoldDB" id="A0A9P0Q1F7"/>
<protein>
    <submittedName>
        <fullName evidence="2">Uncharacterized protein</fullName>
    </submittedName>
</protein>
<dbReference type="EMBL" id="CAKOFQ010007698">
    <property type="protein sequence ID" value="CAH2006639.1"/>
    <property type="molecule type" value="Genomic_DNA"/>
</dbReference>
<organism evidence="2 3">
    <name type="scientific">Acanthoscelides obtectus</name>
    <name type="common">Bean weevil</name>
    <name type="synonym">Bruchus obtectus</name>
    <dbReference type="NCBI Taxonomy" id="200917"/>
    <lineage>
        <taxon>Eukaryota</taxon>
        <taxon>Metazoa</taxon>
        <taxon>Ecdysozoa</taxon>
        <taxon>Arthropoda</taxon>
        <taxon>Hexapoda</taxon>
        <taxon>Insecta</taxon>
        <taxon>Pterygota</taxon>
        <taxon>Neoptera</taxon>
        <taxon>Endopterygota</taxon>
        <taxon>Coleoptera</taxon>
        <taxon>Polyphaga</taxon>
        <taxon>Cucujiformia</taxon>
        <taxon>Chrysomeloidea</taxon>
        <taxon>Chrysomelidae</taxon>
        <taxon>Bruchinae</taxon>
        <taxon>Bruchini</taxon>
        <taxon>Acanthoscelides</taxon>
    </lineage>
</organism>
<evidence type="ECO:0000256" key="1">
    <source>
        <dbReference type="SAM" id="Coils"/>
    </source>
</evidence>
<accession>A0A9P0Q1F7</accession>
<dbReference type="Proteomes" id="UP001152888">
    <property type="component" value="Unassembled WGS sequence"/>
</dbReference>
<sequence length="187" mass="21634">LRTITSTLNDKFKYYDDKIAQLEAEIVNLKSNKNEIQDITTEETQRNVHQKLDNIQQHIINNNIRHMQVPEAEGENLSEKVYEIFKNKMEVDINRSEITAVCRVGRQNGSNPRHILVSFKDNCIKIAAYNKKKMLKGTKIVVKEDLTIQRLKAMKPASEKFGFRNVWTVNGNVFARTDKGVEKIQSD</sequence>
<name>A0A9P0Q1F7_ACAOB</name>
<evidence type="ECO:0000313" key="2">
    <source>
        <dbReference type="EMBL" id="CAH2006639.1"/>
    </source>
</evidence>
<feature type="non-terminal residue" evidence="2">
    <location>
        <position position="1"/>
    </location>
</feature>
<reference evidence="2" key="1">
    <citation type="submission" date="2022-03" db="EMBL/GenBank/DDBJ databases">
        <authorList>
            <person name="Sayadi A."/>
        </authorList>
    </citation>
    <scope>NUCLEOTIDE SEQUENCE</scope>
</reference>
<comment type="caution">
    <text evidence="2">The sequence shown here is derived from an EMBL/GenBank/DDBJ whole genome shotgun (WGS) entry which is preliminary data.</text>
</comment>
<keyword evidence="3" id="KW-1185">Reference proteome</keyword>
<gene>
    <name evidence="2" type="ORF">ACAOBT_LOCUS29207</name>
</gene>
<dbReference type="Gene3D" id="3.30.70.1820">
    <property type="entry name" value="L1 transposable element, RRM domain"/>
    <property type="match status" value="1"/>
</dbReference>